<evidence type="ECO:0000259" key="1">
    <source>
        <dbReference type="SMART" id="SM01321"/>
    </source>
</evidence>
<sequence>MASIRRHPLVNNEIYHICCRGVEKRDIFLDKGDYLRFIHDLYEFNDIENVPSSNIRLNKRKPSTANSFDFEACLDLRGPNIEKNKKEKKPIVEILAYCAMPNHFHLMIRQLVDGGVTKFMRKLNGGYVKYFNLKYDRVGPLFQGKFKSILVNTDSHFYYLPIYIHFNPLDLKFPEWRKGFIEDNEESLRYLKGYRWSSFQDYIGQKNFPSIIKKDFLETSLGNPDKYRKSMIEWLKNLKENYKKGQKQIKQKEQKTTEAPFDLMNYEGLLLE</sequence>
<dbReference type="Pfam" id="PF01797">
    <property type="entry name" value="Y1_Tnp"/>
    <property type="match status" value="1"/>
</dbReference>
<dbReference type="InterPro" id="IPR002686">
    <property type="entry name" value="Transposase_17"/>
</dbReference>
<dbReference type="SUPFAM" id="SSF143422">
    <property type="entry name" value="Transposase IS200-like"/>
    <property type="match status" value="1"/>
</dbReference>
<dbReference type="PANTHER" id="PTHR34322">
    <property type="entry name" value="TRANSPOSASE, Y1_TNP DOMAIN-CONTAINING"/>
    <property type="match status" value="1"/>
</dbReference>
<dbReference type="GO" id="GO:0003677">
    <property type="term" value="F:DNA binding"/>
    <property type="evidence" value="ECO:0007669"/>
    <property type="project" value="InterPro"/>
</dbReference>
<dbReference type="SMART" id="SM01321">
    <property type="entry name" value="Y1_Tnp"/>
    <property type="match status" value="1"/>
</dbReference>
<evidence type="ECO:0000313" key="2">
    <source>
        <dbReference type="EMBL" id="KKQ34195.1"/>
    </source>
</evidence>
<comment type="caution">
    <text evidence="2">The sequence shown here is derived from an EMBL/GenBank/DDBJ whole genome shotgun (WGS) entry which is preliminary data.</text>
</comment>
<dbReference type="Proteomes" id="UP000033876">
    <property type="component" value="Unassembled WGS sequence"/>
</dbReference>
<dbReference type="EMBL" id="LBTF01000058">
    <property type="protein sequence ID" value="KKQ34195.1"/>
    <property type="molecule type" value="Genomic_DNA"/>
</dbReference>
<dbReference type="InterPro" id="IPR036515">
    <property type="entry name" value="Transposase_17_sf"/>
</dbReference>
<dbReference type="Gene3D" id="3.30.70.1290">
    <property type="entry name" value="Transposase IS200-like"/>
    <property type="match status" value="1"/>
</dbReference>
<organism evidence="2 3">
    <name type="scientific">Candidatus Nomurabacteria bacterium GW2011_GWB1_37_5</name>
    <dbReference type="NCBI Taxonomy" id="1618742"/>
    <lineage>
        <taxon>Bacteria</taxon>
        <taxon>Candidatus Nomuraibacteriota</taxon>
    </lineage>
</organism>
<accession>A0A0G0H6P7</accession>
<dbReference type="PANTHER" id="PTHR34322:SF2">
    <property type="entry name" value="TRANSPOSASE IS200-LIKE DOMAIN-CONTAINING PROTEIN"/>
    <property type="match status" value="1"/>
</dbReference>
<dbReference type="GO" id="GO:0006313">
    <property type="term" value="P:DNA transposition"/>
    <property type="evidence" value="ECO:0007669"/>
    <property type="project" value="InterPro"/>
</dbReference>
<dbReference type="GO" id="GO:0004803">
    <property type="term" value="F:transposase activity"/>
    <property type="evidence" value="ECO:0007669"/>
    <property type="project" value="InterPro"/>
</dbReference>
<feature type="domain" description="Transposase IS200-like" evidence="1">
    <location>
        <begin position="10"/>
        <end position="167"/>
    </location>
</feature>
<proteinExistence type="predicted"/>
<dbReference type="AlphaFoldDB" id="A0A0G0H6P7"/>
<protein>
    <recommendedName>
        <fullName evidence="1">Transposase IS200-like domain-containing protein</fullName>
    </recommendedName>
</protein>
<evidence type="ECO:0000313" key="3">
    <source>
        <dbReference type="Proteomes" id="UP000033876"/>
    </source>
</evidence>
<name>A0A0G0H6P7_9BACT</name>
<gene>
    <name evidence="2" type="ORF">US50_C0058G0002</name>
</gene>
<reference evidence="2 3" key="1">
    <citation type="journal article" date="2015" name="Nature">
        <title>rRNA introns, odd ribosomes, and small enigmatic genomes across a large radiation of phyla.</title>
        <authorList>
            <person name="Brown C.T."/>
            <person name="Hug L.A."/>
            <person name="Thomas B.C."/>
            <person name="Sharon I."/>
            <person name="Castelle C.J."/>
            <person name="Singh A."/>
            <person name="Wilkins M.J."/>
            <person name="Williams K.H."/>
            <person name="Banfield J.F."/>
        </authorList>
    </citation>
    <scope>NUCLEOTIDE SEQUENCE [LARGE SCALE GENOMIC DNA]</scope>
</reference>